<comment type="similarity">
    <text evidence="2">Belongs to the universal stress protein A family.</text>
</comment>
<dbReference type="Gene3D" id="3.40.50.12370">
    <property type="match status" value="1"/>
</dbReference>
<dbReference type="CDD" id="cd00293">
    <property type="entry name" value="USP-like"/>
    <property type="match status" value="1"/>
</dbReference>
<accession>A0ABR8LLI5</accession>
<feature type="domain" description="UspA" evidence="5">
    <location>
        <begin position="153"/>
        <end position="302"/>
    </location>
</feature>
<evidence type="ECO:0000313" key="7">
    <source>
        <dbReference type="Proteomes" id="UP000624419"/>
    </source>
</evidence>
<dbReference type="RefSeq" id="WP_191022475.1">
    <property type="nucleotide sequence ID" value="NZ_JABBXD010000001.1"/>
</dbReference>
<evidence type="ECO:0000256" key="1">
    <source>
        <dbReference type="ARBA" id="ARBA00004496"/>
    </source>
</evidence>
<evidence type="ECO:0000256" key="2">
    <source>
        <dbReference type="ARBA" id="ARBA00008791"/>
    </source>
</evidence>
<evidence type="ECO:0000256" key="4">
    <source>
        <dbReference type="ARBA" id="ARBA00037131"/>
    </source>
</evidence>
<organism evidence="6 7">
    <name type="scientific">Salinimonas profundi</name>
    <dbReference type="NCBI Taxonomy" id="2729140"/>
    <lineage>
        <taxon>Bacteria</taxon>
        <taxon>Pseudomonadati</taxon>
        <taxon>Pseudomonadota</taxon>
        <taxon>Gammaproteobacteria</taxon>
        <taxon>Alteromonadales</taxon>
        <taxon>Alteromonadaceae</taxon>
        <taxon>Alteromonas/Salinimonas group</taxon>
        <taxon>Salinimonas</taxon>
    </lineage>
</organism>
<dbReference type="PANTHER" id="PTHR47892">
    <property type="entry name" value="UNIVERSAL STRESS PROTEIN E"/>
    <property type="match status" value="1"/>
</dbReference>
<dbReference type="PANTHER" id="PTHR47892:SF1">
    <property type="entry name" value="UNIVERSAL STRESS PROTEIN E"/>
    <property type="match status" value="1"/>
</dbReference>
<dbReference type="Pfam" id="PF00582">
    <property type="entry name" value="Usp"/>
    <property type="match status" value="2"/>
</dbReference>
<evidence type="ECO:0000256" key="3">
    <source>
        <dbReference type="ARBA" id="ARBA00022490"/>
    </source>
</evidence>
<reference evidence="6 7" key="1">
    <citation type="submission" date="2020-04" db="EMBL/GenBank/DDBJ databases">
        <title>Salinimonas sp. HHU 13199.</title>
        <authorList>
            <person name="Cui X."/>
            <person name="Zhang D."/>
        </authorList>
    </citation>
    <scope>NUCLEOTIDE SEQUENCE [LARGE SCALE GENOMIC DNA]</scope>
    <source>
        <strain evidence="6 7">HHU 13199</strain>
    </source>
</reference>
<dbReference type="SUPFAM" id="SSF52402">
    <property type="entry name" value="Adenine nucleotide alpha hydrolases-like"/>
    <property type="match status" value="2"/>
</dbReference>
<dbReference type="Proteomes" id="UP000624419">
    <property type="component" value="Unassembled WGS sequence"/>
</dbReference>
<proteinExistence type="inferred from homology"/>
<keyword evidence="7" id="KW-1185">Reference proteome</keyword>
<evidence type="ECO:0000313" key="6">
    <source>
        <dbReference type="EMBL" id="MBD3584945.1"/>
    </source>
</evidence>
<protein>
    <submittedName>
        <fullName evidence="6">Universal stress protein</fullName>
    </submittedName>
</protein>
<sequence>MKSLKKLLVIVDEESPTADSKAIKCAIRLAKRNGATIKLIDVIQAPPLAVKMYQGIMSATDLTELVREKRSNILDTLATSIREDSLDVSFEVLEGRQFIEVIKRVLIDEYDLIIKSAHPVKESFDSSDFHLIRKCPCPVWLIKESRFDPREDILACIDLTQEESEEGQQLNRLILDLAASLASMEGVSLHVLTCWSLYGESMFKNMPSLGVNNDKLESMLQTTGREKRQQLQDILSDYQKCSTFPHLIKGQATDCIPAFINSHEFSTVVMGTVGRTGLPGFLIGNTSETVLSRIDSSVITVKPDGFETPVRQ</sequence>
<feature type="domain" description="UspA" evidence="5">
    <location>
        <begin position="5"/>
        <end position="143"/>
    </location>
</feature>
<name>A0ABR8LLI5_9ALTE</name>
<dbReference type="InterPro" id="IPR006016">
    <property type="entry name" value="UspA"/>
</dbReference>
<comment type="function">
    <text evidence="4">Required for resistance to DNA-damaging agents.</text>
</comment>
<keyword evidence="3" id="KW-0963">Cytoplasm</keyword>
<dbReference type="EMBL" id="JABBXD010000001">
    <property type="protein sequence ID" value="MBD3584945.1"/>
    <property type="molecule type" value="Genomic_DNA"/>
</dbReference>
<gene>
    <name evidence="6" type="ORF">HHX48_04235</name>
</gene>
<comment type="subcellular location">
    <subcellularLocation>
        <location evidence="1">Cytoplasm</location>
    </subcellularLocation>
</comment>
<evidence type="ECO:0000259" key="5">
    <source>
        <dbReference type="Pfam" id="PF00582"/>
    </source>
</evidence>
<comment type="caution">
    <text evidence="6">The sequence shown here is derived from an EMBL/GenBank/DDBJ whole genome shotgun (WGS) entry which is preliminary data.</text>
</comment>